<gene>
    <name evidence="2" type="ORF">FKW77_007432</name>
</gene>
<evidence type="ECO:0000313" key="3">
    <source>
        <dbReference type="Proteomes" id="UP000316270"/>
    </source>
</evidence>
<evidence type="ECO:0000313" key="2">
    <source>
        <dbReference type="EMBL" id="QDS74524.1"/>
    </source>
</evidence>
<dbReference type="STRING" id="50376.A0A517LFW7"/>
<proteinExistence type="predicted"/>
<organism evidence="2 3">
    <name type="scientific">Venturia effusa</name>
    <dbReference type="NCBI Taxonomy" id="50376"/>
    <lineage>
        <taxon>Eukaryota</taxon>
        <taxon>Fungi</taxon>
        <taxon>Dikarya</taxon>
        <taxon>Ascomycota</taxon>
        <taxon>Pezizomycotina</taxon>
        <taxon>Dothideomycetes</taxon>
        <taxon>Pleosporomycetidae</taxon>
        <taxon>Venturiales</taxon>
        <taxon>Venturiaceae</taxon>
        <taxon>Venturia</taxon>
    </lineage>
</organism>
<dbReference type="OrthoDB" id="3649779at2759"/>
<protein>
    <recommendedName>
        <fullName evidence="1">DUF7730 domain-containing protein</fullName>
    </recommendedName>
</protein>
<reference evidence="2 3" key="1">
    <citation type="submission" date="2019-07" db="EMBL/GenBank/DDBJ databases">
        <title>Finished genome of Venturia effusa.</title>
        <authorList>
            <person name="Young C.A."/>
            <person name="Cox M.P."/>
            <person name="Ganley A.R.D."/>
            <person name="David W.J."/>
        </authorList>
    </citation>
    <scope>NUCLEOTIDE SEQUENCE [LARGE SCALE GENOMIC DNA]</scope>
    <source>
        <strain evidence="3">albino</strain>
    </source>
</reference>
<name>A0A517LFW7_9PEZI</name>
<accession>A0A517LFW7</accession>
<dbReference type="InterPro" id="IPR038883">
    <property type="entry name" value="AN11006-like"/>
</dbReference>
<dbReference type="PANTHER" id="PTHR42085">
    <property type="entry name" value="F-BOX DOMAIN-CONTAINING PROTEIN"/>
    <property type="match status" value="1"/>
</dbReference>
<dbReference type="PANTHER" id="PTHR42085:SF1">
    <property type="entry name" value="F-BOX DOMAIN-CONTAINING PROTEIN"/>
    <property type="match status" value="1"/>
</dbReference>
<feature type="domain" description="DUF7730" evidence="1">
    <location>
        <begin position="131"/>
        <end position="256"/>
    </location>
</feature>
<keyword evidence="3" id="KW-1185">Reference proteome</keyword>
<dbReference type="EMBL" id="CP042195">
    <property type="protein sequence ID" value="QDS74524.1"/>
    <property type="molecule type" value="Genomic_DNA"/>
</dbReference>
<dbReference type="Pfam" id="PF24864">
    <property type="entry name" value="DUF7730"/>
    <property type="match status" value="1"/>
</dbReference>
<sequence>MATPIGFINGKPVFGPPLPPLSVPQPPPGPVPAIPSAFTTMISASLSGIPEASPNIPANPLATLFPSPFDIAMAFEEFEFQHLAPYTLLTIWERPPHGLACPASINGWTAKKGEGQFPGRAWDGTSDCGDFNKLPPELREKIYAEAVELRFSSLQLRHLEELESEENGHIAYVRLGSVNRTRETVMIVPGVCLNTCADFGRPGEHLGNCQACDPSSRPAGGEAISNNLGLLLANRQIHAEASKVLYSRNTFGILIDAAHLDRTFWNCGLPDCHSPDRPCLLAPRNLAQIKHLVIVMKGSKTSMVLCGESYAEMTALRAALQKVVTVLRESNVRLKTLDIRYAGVWNGRLDLLLSQPFVAAPGYEHENLKAHLALPGGPLVLVRTPTGEEYFESPLGLRFPVEHADIFGPLRKLRGRVEYCRLRGDLPTKYLRYMRGKMDRDADPSVPVKILRDREERVEARRMEWMREVAVANHALRKSRAEAAGENI</sequence>
<dbReference type="Proteomes" id="UP000316270">
    <property type="component" value="Chromosome 11"/>
</dbReference>
<evidence type="ECO:0000259" key="1">
    <source>
        <dbReference type="Pfam" id="PF24864"/>
    </source>
</evidence>
<dbReference type="AlphaFoldDB" id="A0A517LFW7"/>
<dbReference type="InterPro" id="IPR056632">
    <property type="entry name" value="DUF7730"/>
</dbReference>